<accession>A0AAV7FCG8</accession>
<dbReference type="GO" id="GO:0016020">
    <property type="term" value="C:membrane"/>
    <property type="evidence" value="ECO:0007669"/>
    <property type="project" value="TreeGrafter"/>
</dbReference>
<dbReference type="GO" id="GO:1902387">
    <property type="term" value="F:ceramide 1-phosphate binding"/>
    <property type="evidence" value="ECO:0007669"/>
    <property type="project" value="TreeGrafter"/>
</dbReference>
<dbReference type="Pfam" id="PF08718">
    <property type="entry name" value="GLTP"/>
    <property type="match status" value="1"/>
</dbReference>
<evidence type="ECO:0000313" key="3">
    <source>
        <dbReference type="Proteomes" id="UP000825729"/>
    </source>
</evidence>
<name>A0AAV7FCG8_ARIFI</name>
<keyword evidence="3" id="KW-1185">Reference proteome</keyword>
<dbReference type="Proteomes" id="UP000825729">
    <property type="component" value="Unassembled WGS sequence"/>
</dbReference>
<dbReference type="InterPro" id="IPR036497">
    <property type="entry name" value="GLTP_sf"/>
</dbReference>
<protein>
    <recommendedName>
        <fullName evidence="1">Glycolipid transfer protein domain-containing protein</fullName>
    </recommendedName>
</protein>
<organism evidence="2 3">
    <name type="scientific">Aristolochia fimbriata</name>
    <name type="common">White veined hardy Dutchman's pipe vine</name>
    <dbReference type="NCBI Taxonomy" id="158543"/>
    <lineage>
        <taxon>Eukaryota</taxon>
        <taxon>Viridiplantae</taxon>
        <taxon>Streptophyta</taxon>
        <taxon>Embryophyta</taxon>
        <taxon>Tracheophyta</taxon>
        <taxon>Spermatophyta</taxon>
        <taxon>Magnoliopsida</taxon>
        <taxon>Magnoliidae</taxon>
        <taxon>Piperales</taxon>
        <taxon>Aristolochiaceae</taxon>
        <taxon>Aristolochia</taxon>
    </lineage>
</organism>
<evidence type="ECO:0000259" key="1">
    <source>
        <dbReference type="Pfam" id="PF08718"/>
    </source>
</evidence>
<dbReference type="EMBL" id="JAINDJ010000002">
    <property type="protein sequence ID" value="KAG9458902.1"/>
    <property type="molecule type" value="Genomic_DNA"/>
</dbReference>
<sequence>MEVAASEIKSAIHLLSSAGKEEGQSVSTTTFLNLCNLLIQVLDKIGPTMAVLRQDIHQNIRRVEKLYETDRTTYSNLIEIVNKEVEQEVAKKPQSCTKAILWLTRSLEFTLSLLEKVIEDPNGNLQQAVEEAYGTTLKLWHGWISSAAYKVALKLVPDNKTFISLLVAGDDHKMLNEDVKSLLTLLLPVLTDILDILTTHGVDKLKSL</sequence>
<dbReference type="SUPFAM" id="SSF110004">
    <property type="entry name" value="Glycolipid transfer protein, GLTP"/>
    <property type="match status" value="1"/>
</dbReference>
<feature type="domain" description="Glycolipid transfer protein" evidence="1">
    <location>
        <begin position="26"/>
        <end position="166"/>
    </location>
</feature>
<comment type="caution">
    <text evidence="2">The sequence shown here is derived from an EMBL/GenBank/DDBJ whole genome shotgun (WGS) entry which is preliminary data.</text>
</comment>
<gene>
    <name evidence="2" type="ORF">H6P81_003410</name>
</gene>
<proteinExistence type="predicted"/>
<dbReference type="GO" id="GO:1902388">
    <property type="term" value="F:ceramide 1-phosphate transfer activity"/>
    <property type="evidence" value="ECO:0007669"/>
    <property type="project" value="TreeGrafter"/>
</dbReference>
<dbReference type="Gene3D" id="1.10.3520.10">
    <property type="entry name" value="Glycolipid transfer protein"/>
    <property type="match status" value="1"/>
</dbReference>
<reference evidence="2 3" key="1">
    <citation type="submission" date="2021-07" db="EMBL/GenBank/DDBJ databases">
        <title>The Aristolochia fimbriata genome: insights into angiosperm evolution, floral development and chemical biosynthesis.</title>
        <authorList>
            <person name="Jiao Y."/>
        </authorList>
    </citation>
    <scope>NUCLEOTIDE SEQUENCE [LARGE SCALE GENOMIC DNA]</scope>
    <source>
        <strain evidence="2">IBCAS-2021</strain>
        <tissue evidence="2">Leaf</tissue>
    </source>
</reference>
<dbReference type="PANTHER" id="PTHR10219">
    <property type="entry name" value="GLYCOLIPID TRANSFER PROTEIN-RELATED"/>
    <property type="match status" value="1"/>
</dbReference>
<dbReference type="PANTHER" id="PTHR10219:SF34">
    <property type="entry name" value="GLYCOLIPID TRANSFER PROTEIN 3"/>
    <property type="match status" value="1"/>
</dbReference>
<dbReference type="InterPro" id="IPR014830">
    <property type="entry name" value="Glycolipid_transfer_prot_dom"/>
</dbReference>
<dbReference type="AlphaFoldDB" id="A0AAV7FCG8"/>
<dbReference type="GO" id="GO:0005829">
    <property type="term" value="C:cytosol"/>
    <property type="evidence" value="ECO:0007669"/>
    <property type="project" value="TreeGrafter"/>
</dbReference>
<evidence type="ECO:0000313" key="2">
    <source>
        <dbReference type="EMBL" id="KAG9458902.1"/>
    </source>
</evidence>